<keyword evidence="4 10" id="KW-0067">ATP-binding</keyword>
<evidence type="ECO:0000256" key="9">
    <source>
        <dbReference type="ARBA" id="ARBA00048988"/>
    </source>
</evidence>
<keyword evidence="3 10" id="KW-0347">Helicase</keyword>
<organism evidence="12 13">
    <name type="scientific">Hallella colorans</name>
    <dbReference type="NCBI Taxonomy" id="1703337"/>
    <lineage>
        <taxon>Bacteria</taxon>
        <taxon>Pseudomonadati</taxon>
        <taxon>Bacteroidota</taxon>
        <taxon>Bacteroidia</taxon>
        <taxon>Bacteroidales</taxon>
        <taxon>Prevotellaceae</taxon>
        <taxon>Hallella</taxon>
    </lineage>
</organism>
<feature type="domain" description="UvrD-like helicase ATP-binding" evidence="11">
    <location>
        <begin position="9"/>
        <end position="349"/>
    </location>
</feature>
<protein>
    <recommendedName>
        <fullName evidence="7">DNA 3'-5' helicase</fullName>
        <ecNumber evidence="7">5.6.2.4</ecNumber>
    </recommendedName>
    <alternativeName>
        <fullName evidence="8">DNA 3'-5' helicase II</fullName>
    </alternativeName>
</protein>
<dbReference type="EC" id="5.6.2.4" evidence="7"/>
<evidence type="ECO:0000256" key="5">
    <source>
        <dbReference type="ARBA" id="ARBA00023235"/>
    </source>
</evidence>
<dbReference type="InterPro" id="IPR014017">
    <property type="entry name" value="DNA_helicase_UvrD-like_C"/>
</dbReference>
<dbReference type="CDD" id="cd06127">
    <property type="entry name" value="DEDDh"/>
    <property type="match status" value="1"/>
</dbReference>
<dbReference type="Gene3D" id="1.10.486.10">
    <property type="entry name" value="PCRA, domain 4"/>
    <property type="match status" value="1"/>
</dbReference>
<dbReference type="OrthoDB" id="9809039at2"/>
<comment type="catalytic activity">
    <reaction evidence="9">
        <text>ATP + H2O = ADP + phosphate + H(+)</text>
        <dbReference type="Rhea" id="RHEA:13065"/>
        <dbReference type="ChEBI" id="CHEBI:15377"/>
        <dbReference type="ChEBI" id="CHEBI:15378"/>
        <dbReference type="ChEBI" id="CHEBI:30616"/>
        <dbReference type="ChEBI" id="CHEBI:43474"/>
        <dbReference type="ChEBI" id="CHEBI:456216"/>
        <dbReference type="EC" id="5.6.2.4"/>
    </reaction>
</comment>
<comment type="caution">
    <text evidence="12">The sequence shown here is derived from an EMBL/GenBank/DDBJ whole genome shotgun (WGS) entry which is preliminary data.</text>
</comment>
<evidence type="ECO:0000256" key="4">
    <source>
        <dbReference type="ARBA" id="ARBA00022840"/>
    </source>
</evidence>
<dbReference type="Gene3D" id="3.40.50.300">
    <property type="entry name" value="P-loop containing nucleotide triphosphate hydrolases"/>
    <property type="match status" value="4"/>
</dbReference>
<dbReference type="RefSeq" id="WP_116616877.1">
    <property type="nucleotide sequence ID" value="NZ_QENY01000015.1"/>
</dbReference>
<evidence type="ECO:0000313" key="12">
    <source>
        <dbReference type="EMBL" id="PVX51667.1"/>
    </source>
</evidence>
<dbReference type="SUPFAM" id="SSF52540">
    <property type="entry name" value="P-loop containing nucleoside triphosphate hydrolases"/>
    <property type="match status" value="1"/>
</dbReference>
<keyword evidence="2 10" id="KW-0378">Hydrolase</keyword>
<dbReference type="GO" id="GO:0016887">
    <property type="term" value="F:ATP hydrolysis activity"/>
    <property type="evidence" value="ECO:0007669"/>
    <property type="project" value="RHEA"/>
</dbReference>
<accession>A0A2U0U4P7</accession>
<dbReference type="Pfam" id="PF13361">
    <property type="entry name" value="UvrD_C"/>
    <property type="match status" value="1"/>
</dbReference>
<dbReference type="InterPro" id="IPR027417">
    <property type="entry name" value="P-loop_NTPase"/>
</dbReference>
<evidence type="ECO:0000256" key="3">
    <source>
        <dbReference type="ARBA" id="ARBA00022806"/>
    </source>
</evidence>
<dbReference type="Pfam" id="PF00929">
    <property type="entry name" value="RNase_T"/>
    <property type="match status" value="1"/>
</dbReference>
<dbReference type="Pfam" id="PF00580">
    <property type="entry name" value="UvrD-helicase"/>
    <property type="match status" value="1"/>
</dbReference>
<keyword evidence="5" id="KW-0413">Isomerase</keyword>
<evidence type="ECO:0000256" key="6">
    <source>
        <dbReference type="ARBA" id="ARBA00034617"/>
    </source>
</evidence>
<evidence type="ECO:0000256" key="10">
    <source>
        <dbReference type="PROSITE-ProRule" id="PRU00560"/>
    </source>
</evidence>
<dbReference type="EMBL" id="QENY01000015">
    <property type="protein sequence ID" value="PVX51667.1"/>
    <property type="molecule type" value="Genomic_DNA"/>
</dbReference>
<dbReference type="InterPro" id="IPR012337">
    <property type="entry name" value="RNaseH-like_sf"/>
</dbReference>
<dbReference type="InterPro" id="IPR036397">
    <property type="entry name" value="RNaseH_sf"/>
</dbReference>
<keyword evidence="13" id="KW-1185">Reference proteome</keyword>
<feature type="binding site" evidence="10">
    <location>
        <begin position="30"/>
        <end position="37"/>
    </location>
    <ligand>
        <name>ATP</name>
        <dbReference type="ChEBI" id="CHEBI:30616"/>
    </ligand>
</feature>
<sequence length="907" mass="104162">MKQNQRESWTPDSTQRKIISIEEGCHLVLAPPGCGKTQILAERICHAHVMGVAYDDMLCLTFTNRAARGMRERIAENVDDESATDVFVGNVHRYCSRFLFENALVPAESSVIDDDTVVGILSMYLQEDEERVLDDSGRRREYSQIMFMAHLMFELRNGIPKPLRLHPECLSKDDIAVLETICRVREQPFTSGSVLDIYDHTDFFLDFVRSEGFDIALRQQAVRLLERMRYAHGYDAYRRQNNLLDFEDLLQFTYVAMRDERSHKRYPWIQVDEVQDLNALQLAIIDELSTLEFAPSGGKIVSGTGTLMYLGDEMQAIFSFMGAKLHILGELKKRCEGHIYHLGINHRSPKYLVDLLNLYAVKVLKADADLLPAPTDGSLMRGGELQIVSSDNIESEYVDVANMATRLFRDHPDETIAIIVNANKDADTISKLLLEKRQSHFKVSGTDLFSTPEVKLLMAHLSALSNDNNFIAWSRLLRGTKAFGTNSGARQFVHRLKARAITPADFFDYKDTTYIQAFAQAYDERALVVFDTETTGLNVFEDDVIQIAAQRIRDGMVVGKFCVHIATEREIPRMLGDVVNPIIEERKRNVIVTHEQGLRMFLDFVGDDVLVAHNADYDYHIMDWNVRRYLRGVKWQTRCPKCFDSLKIIRLLRPDLRAFKLKLLLSDLKLEGQNSHLADDDVHATVQLLAYCRRQGAKVVESQREFLGRKSTQEHIRMIRQNYGDMFVEARERLYDRPAKSAESAIVSEMKHFYQMARANGWMPETAKMKYVFSFIDNDILTTQRKLSLKEQLDNHITELTTLKESDLCGSSAIDERMFVSTIHKAKGLEFDNVVVFDMVDSRMPSYFNRNDYKGLAEDARKLYVAMSRARKRLVITCCKTRKVSGNVIPQHITRFLEPVLHLFEKD</sequence>
<evidence type="ECO:0000256" key="2">
    <source>
        <dbReference type="ARBA" id="ARBA00022801"/>
    </source>
</evidence>
<comment type="catalytic activity">
    <reaction evidence="6">
        <text>Couples ATP hydrolysis with the unwinding of duplex DNA by translocating in the 3'-5' direction.</text>
        <dbReference type="EC" id="5.6.2.4"/>
    </reaction>
</comment>
<evidence type="ECO:0000256" key="8">
    <source>
        <dbReference type="ARBA" id="ARBA00034923"/>
    </source>
</evidence>
<dbReference type="GO" id="GO:0043138">
    <property type="term" value="F:3'-5' DNA helicase activity"/>
    <property type="evidence" value="ECO:0007669"/>
    <property type="project" value="UniProtKB-EC"/>
</dbReference>
<evidence type="ECO:0000259" key="11">
    <source>
        <dbReference type="PROSITE" id="PS51198"/>
    </source>
</evidence>
<reference evidence="12 13" key="1">
    <citation type="submission" date="2018-05" db="EMBL/GenBank/DDBJ databases">
        <title>Genomic Encyclopedia of Type Strains, Phase IV (KMG-IV): sequencing the most valuable type-strain genomes for metagenomic binning, comparative biology and taxonomic classification.</title>
        <authorList>
            <person name="Goeker M."/>
        </authorList>
    </citation>
    <scope>NUCLEOTIDE SEQUENCE [LARGE SCALE GENOMIC DNA]</scope>
    <source>
        <strain evidence="12 13">DSM 100333</strain>
    </source>
</reference>
<gene>
    <name evidence="12" type="ORF">C7379_11518</name>
</gene>
<dbReference type="InterPro" id="IPR014016">
    <property type="entry name" value="UvrD-like_ATP-bd"/>
</dbReference>
<dbReference type="SMART" id="SM00479">
    <property type="entry name" value="EXOIII"/>
    <property type="match status" value="1"/>
</dbReference>
<proteinExistence type="predicted"/>
<evidence type="ECO:0000256" key="7">
    <source>
        <dbReference type="ARBA" id="ARBA00034808"/>
    </source>
</evidence>
<dbReference type="GO" id="GO:0004527">
    <property type="term" value="F:exonuclease activity"/>
    <property type="evidence" value="ECO:0007669"/>
    <property type="project" value="UniProtKB-ARBA"/>
</dbReference>
<evidence type="ECO:0000313" key="13">
    <source>
        <dbReference type="Proteomes" id="UP000245870"/>
    </source>
</evidence>
<dbReference type="GO" id="GO:0000725">
    <property type="term" value="P:recombinational repair"/>
    <property type="evidence" value="ECO:0007669"/>
    <property type="project" value="TreeGrafter"/>
</dbReference>
<name>A0A2U0U4P7_9BACT</name>
<dbReference type="PANTHER" id="PTHR11070:SF2">
    <property type="entry name" value="ATP-DEPENDENT DNA HELICASE SRS2"/>
    <property type="match status" value="1"/>
</dbReference>
<dbReference type="InterPro" id="IPR013520">
    <property type="entry name" value="Ribonucl_H"/>
</dbReference>
<dbReference type="Gene3D" id="3.30.420.10">
    <property type="entry name" value="Ribonuclease H-like superfamily/Ribonuclease H"/>
    <property type="match status" value="1"/>
</dbReference>
<dbReference type="SUPFAM" id="SSF53098">
    <property type="entry name" value="Ribonuclease H-like"/>
    <property type="match status" value="1"/>
</dbReference>
<dbReference type="AlphaFoldDB" id="A0A2U0U4P7"/>
<dbReference type="InterPro" id="IPR000212">
    <property type="entry name" value="DNA_helicase_UvrD/REP"/>
</dbReference>
<evidence type="ECO:0000256" key="1">
    <source>
        <dbReference type="ARBA" id="ARBA00022741"/>
    </source>
</evidence>
<keyword evidence="1 10" id="KW-0547">Nucleotide-binding</keyword>
<dbReference type="PANTHER" id="PTHR11070">
    <property type="entry name" value="UVRD / RECB / PCRA DNA HELICASE FAMILY MEMBER"/>
    <property type="match status" value="1"/>
</dbReference>
<dbReference type="GO" id="GO:0005524">
    <property type="term" value="F:ATP binding"/>
    <property type="evidence" value="ECO:0007669"/>
    <property type="project" value="UniProtKB-UniRule"/>
</dbReference>
<dbReference type="Proteomes" id="UP000245870">
    <property type="component" value="Unassembled WGS sequence"/>
</dbReference>
<dbReference type="GO" id="GO:0003677">
    <property type="term" value="F:DNA binding"/>
    <property type="evidence" value="ECO:0007669"/>
    <property type="project" value="InterPro"/>
</dbReference>
<dbReference type="PROSITE" id="PS51198">
    <property type="entry name" value="UVRD_HELICASE_ATP_BIND"/>
    <property type="match status" value="1"/>
</dbReference>